<dbReference type="EMBL" id="CP003811">
    <property type="protein sequence ID" value="AIQ87925.1"/>
    <property type="molecule type" value="Genomic_DNA"/>
</dbReference>
<evidence type="ECO:0000313" key="3">
    <source>
        <dbReference type="Proteomes" id="UP000029492"/>
    </source>
</evidence>
<feature type="compositionally biased region" description="Basic and acidic residues" evidence="1">
    <location>
        <begin position="1"/>
        <end position="20"/>
    </location>
</feature>
<dbReference type="STRING" id="693986.MOC_0170"/>
<dbReference type="KEGG" id="mor:MOC_0170"/>
<name>A0A089NN47_9HYPH</name>
<evidence type="ECO:0000256" key="1">
    <source>
        <dbReference type="SAM" id="MobiDB-lite"/>
    </source>
</evidence>
<dbReference type="AlphaFoldDB" id="A0A089NN47"/>
<feature type="region of interest" description="Disordered" evidence="1">
    <location>
        <begin position="1"/>
        <end position="22"/>
    </location>
</feature>
<reference evidence="2 3" key="1">
    <citation type="journal article" date="2014" name="PLoS ONE">
        <title>Genome Information of Methylobacterium oryzae, a Plant-Probiotic Methylotroph in the Phyllosphere.</title>
        <authorList>
            <person name="Kwak M.J."/>
            <person name="Jeong H."/>
            <person name="Madhaiyan M."/>
            <person name="Lee Y."/>
            <person name="Sa T.M."/>
            <person name="Oh T.K."/>
            <person name="Kim J.F."/>
        </authorList>
    </citation>
    <scope>NUCLEOTIDE SEQUENCE [LARGE SCALE GENOMIC DNA]</scope>
    <source>
        <strain evidence="2 3">CBMB20</strain>
    </source>
</reference>
<accession>A0A089NN47</accession>
<keyword evidence="3" id="KW-1185">Reference proteome</keyword>
<gene>
    <name evidence="2" type="ORF">MOC_0170</name>
</gene>
<proteinExistence type="predicted"/>
<protein>
    <submittedName>
        <fullName evidence="2">Protein of unassigned function</fullName>
    </submittedName>
</protein>
<evidence type="ECO:0000313" key="2">
    <source>
        <dbReference type="EMBL" id="AIQ87925.1"/>
    </source>
</evidence>
<sequence length="42" mass="4615">MREDQSDHEPKGPRTVDQHRQPVTVVFKGTGVVPASTSVQRG</sequence>
<organism evidence="2 3">
    <name type="scientific">Methylobacterium oryzae CBMB20</name>
    <dbReference type="NCBI Taxonomy" id="693986"/>
    <lineage>
        <taxon>Bacteria</taxon>
        <taxon>Pseudomonadati</taxon>
        <taxon>Pseudomonadota</taxon>
        <taxon>Alphaproteobacteria</taxon>
        <taxon>Hyphomicrobiales</taxon>
        <taxon>Methylobacteriaceae</taxon>
        <taxon>Methylobacterium</taxon>
    </lineage>
</organism>
<dbReference type="HOGENOM" id="CLU_3253955_0_0_5"/>
<dbReference type="Proteomes" id="UP000029492">
    <property type="component" value="Chromosome"/>
</dbReference>